<dbReference type="NCBIfam" id="NF005596">
    <property type="entry name" value="PRK07328.1"/>
    <property type="match status" value="1"/>
</dbReference>
<dbReference type="PANTHER" id="PTHR21039:SF0">
    <property type="entry name" value="HISTIDINOL-PHOSPHATASE"/>
    <property type="match status" value="1"/>
</dbReference>
<comment type="caution">
    <text evidence="10">The sequence shown here is derived from an EMBL/GenBank/DDBJ whole genome shotgun (WGS) entry which is preliminary data.</text>
</comment>
<evidence type="ECO:0000256" key="4">
    <source>
        <dbReference type="ARBA" id="ARBA00022605"/>
    </source>
</evidence>
<comment type="pathway">
    <text evidence="1 8">Amino-acid biosynthesis; L-histidine biosynthesis; L-histidine from 5-phospho-alpha-D-ribose 1-diphosphate: step 8/9.</text>
</comment>
<evidence type="ECO:0000313" key="10">
    <source>
        <dbReference type="EMBL" id="EEF60118.1"/>
    </source>
</evidence>
<evidence type="ECO:0000256" key="5">
    <source>
        <dbReference type="ARBA" id="ARBA00022801"/>
    </source>
</evidence>
<evidence type="ECO:0000256" key="2">
    <source>
        <dbReference type="ARBA" id="ARBA00009152"/>
    </source>
</evidence>
<dbReference type="PANTHER" id="PTHR21039">
    <property type="entry name" value="HISTIDINOL PHOSPHATASE-RELATED"/>
    <property type="match status" value="1"/>
</dbReference>
<evidence type="ECO:0000256" key="6">
    <source>
        <dbReference type="ARBA" id="ARBA00023102"/>
    </source>
</evidence>
<keyword evidence="5 8" id="KW-0378">Hydrolase</keyword>
<dbReference type="AlphaFoldDB" id="B9XJ80"/>
<dbReference type="RefSeq" id="WP_007415873.1">
    <property type="nucleotide sequence ID" value="NZ_ABOX02000020.1"/>
</dbReference>
<sequence>MSTADYHMHTALCRHAAGEPIDYAAHAVAIGLTEIGFSDHSPMLRDDFDNWRMRFDQLDQYVENVRKAQKAFPQLTIKLSLEVDYLPGHEDWIRKLTSLHPWDYLIGSVHYVSDSWDIDNPSKLSQWKNRDPYEVWTAYFERLTMAADSGLFDIVGHADLPKKFRIYPERDCTPLFDRFLTTVARKEIAIELNTAGLRKDCKEIYPSKQIVRMAKERNVAITFGSDAHAPDEVGMDFSKAMELARSVGYTHWRRFTQRKSESVKL</sequence>
<evidence type="ECO:0000313" key="11">
    <source>
        <dbReference type="Proteomes" id="UP000003688"/>
    </source>
</evidence>
<evidence type="ECO:0000256" key="3">
    <source>
        <dbReference type="ARBA" id="ARBA00013085"/>
    </source>
</evidence>
<dbReference type="UniPathway" id="UPA00031">
    <property type="reaction ID" value="UER00013"/>
</dbReference>
<dbReference type="Pfam" id="PF13263">
    <property type="entry name" value="PHP_C"/>
    <property type="match status" value="1"/>
</dbReference>
<dbReference type="EMBL" id="ABOX02000020">
    <property type="protein sequence ID" value="EEF60118.1"/>
    <property type="molecule type" value="Genomic_DNA"/>
</dbReference>
<keyword evidence="6 8" id="KW-0368">Histidine biosynthesis</keyword>
<dbReference type="CDD" id="cd12110">
    <property type="entry name" value="PHP_HisPPase_Hisj_like"/>
    <property type="match status" value="1"/>
</dbReference>
<dbReference type="Gene3D" id="3.20.20.140">
    <property type="entry name" value="Metal-dependent hydrolases"/>
    <property type="match status" value="1"/>
</dbReference>
<dbReference type="GO" id="GO:0005737">
    <property type="term" value="C:cytoplasm"/>
    <property type="evidence" value="ECO:0007669"/>
    <property type="project" value="TreeGrafter"/>
</dbReference>
<feature type="domain" description="PHP" evidence="9">
    <location>
        <begin position="5"/>
        <end position="195"/>
    </location>
</feature>
<evidence type="ECO:0000256" key="1">
    <source>
        <dbReference type="ARBA" id="ARBA00004970"/>
    </source>
</evidence>
<dbReference type="Pfam" id="PF02811">
    <property type="entry name" value="PHP"/>
    <property type="match status" value="1"/>
</dbReference>
<dbReference type="Proteomes" id="UP000003688">
    <property type="component" value="Unassembled WGS sequence"/>
</dbReference>
<dbReference type="InterPro" id="IPR004013">
    <property type="entry name" value="PHP_dom"/>
</dbReference>
<gene>
    <name evidence="10" type="ORF">Cflav_PD3177</name>
</gene>
<dbReference type="EC" id="3.1.3.15" evidence="3 8"/>
<dbReference type="SUPFAM" id="SSF89550">
    <property type="entry name" value="PHP domain-like"/>
    <property type="match status" value="1"/>
</dbReference>
<keyword evidence="4 8" id="KW-0028">Amino-acid biosynthesis</keyword>
<dbReference type="InterPro" id="IPR010140">
    <property type="entry name" value="Histidinol_P_phosphatase_HisJ"/>
</dbReference>
<organism evidence="10 11">
    <name type="scientific">Pedosphaera parvula (strain Ellin514)</name>
    <dbReference type="NCBI Taxonomy" id="320771"/>
    <lineage>
        <taxon>Bacteria</taxon>
        <taxon>Pseudomonadati</taxon>
        <taxon>Verrucomicrobiota</taxon>
        <taxon>Pedosphaerae</taxon>
        <taxon>Pedosphaerales</taxon>
        <taxon>Pedosphaeraceae</taxon>
        <taxon>Pedosphaera</taxon>
    </lineage>
</organism>
<protein>
    <recommendedName>
        <fullName evidence="3 8">Histidinol-phosphatase</fullName>
        <shortName evidence="8">HolPase</shortName>
        <ecNumber evidence="3 8">3.1.3.15</ecNumber>
    </recommendedName>
</protein>
<evidence type="ECO:0000256" key="8">
    <source>
        <dbReference type="RuleBase" id="RU366003"/>
    </source>
</evidence>
<keyword evidence="11" id="KW-1185">Reference proteome</keyword>
<dbReference type="InterPro" id="IPR016195">
    <property type="entry name" value="Pol/histidinol_Pase-like"/>
</dbReference>
<evidence type="ECO:0000259" key="9">
    <source>
        <dbReference type="Pfam" id="PF02811"/>
    </source>
</evidence>
<dbReference type="NCBIfam" id="TIGR01856">
    <property type="entry name" value="hisJ_fam"/>
    <property type="match status" value="1"/>
</dbReference>
<comment type="similarity">
    <text evidence="2 8">Belongs to the PHP hydrolase family. HisK subfamily.</text>
</comment>
<name>B9XJ80_PEDPL</name>
<evidence type="ECO:0000256" key="7">
    <source>
        <dbReference type="ARBA" id="ARBA00049158"/>
    </source>
</evidence>
<reference evidence="10 11" key="1">
    <citation type="journal article" date="2011" name="J. Bacteriol.">
        <title>Genome sequence of 'Pedosphaera parvula' Ellin514, an aerobic Verrucomicrobial isolate from pasture soil.</title>
        <authorList>
            <person name="Kant R."/>
            <person name="van Passel M.W."/>
            <person name="Sangwan P."/>
            <person name="Palva A."/>
            <person name="Lucas S."/>
            <person name="Copeland A."/>
            <person name="Lapidus A."/>
            <person name="Glavina Del Rio T."/>
            <person name="Dalin E."/>
            <person name="Tice H."/>
            <person name="Bruce D."/>
            <person name="Goodwin L."/>
            <person name="Pitluck S."/>
            <person name="Chertkov O."/>
            <person name="Larimer F.W."/>
            <person name="Land M.L."/>
            <person name="Hauser L."/>
            <person name="Brettin T.S."/>
            <person name="Detter J.C."/>
            <person name="Han S."/>
            <person name="de Vos W.M."/>
            <person name="Janssen P.H."/>
            <person name="Smidt H."/>
        </authorList>
    </citation>
    <scope>NUCLEOTIDE SEQUENCE [LARGE SCALE GENOMIC DNA]</scope>
    <source>
        <strain evidence="10 11">Ellin514</strain>
    </source>
</reference>
<comment type="catalytic activity">
    <reaction evidence="7 8">
        <text>L-histidinol phosphate + H2O = L-histidinol + phosphate</text>
        <dbReference type="Rhea" id="RHEA:14465"/>
        <dbReference type="ChEBI" id="CHEBI:15377"/>
        <dbReference type="ChEBI" id="CHEBI:43474"/>
        <dbReference type="ChEBI" id="CHEBI:57699"/>
        <dbReference type="ChEBI" id="CHEBI:57980"/>
        <dbReference type="EC" id="3.1.3.15"/>
    </reaction>
</comment>
<accession>B9XJ80</accession>
<dbReference type="GO" id="GO:0004401">
    <property type="term" value="F:histidinol-phosphatase activity"/>
    <property type="evidence" value="ECO:0007669"/>
    <property type="project" value="UniProtKB-UniRule"/>
</dbReference>
<dbReference type="GO" id="GO:0000105">
    <property type="term" value="P:L-histidine biosynthetic process"/>
    <property type="evidence" value="ECO:0007669"/>
    <property type="project" value="UniProtKB-UniRule"/>
</dbReference>
<proteinExistence type="inferred from homology"/>
<dbReference type="STRING" id="320771.Cflav_PD3177"/>